<proteinExistence type="predicted"/>
<dbReference type="EMBL" id="JAMWYS010000009">
    <property type="protein sequence ID" value="MCO4291864.1"/>
    <property type="molecule type" value="Genomic_DNA"/>
</dbReference>
<comment type="caution">
    <text evidence="1">The sequence shown here is derived from an EMBL/GenBank/DDBJ whole genome shotgun (WGS) entry which is preliminary data.</text>
</comment>
<dbReference type="PROSITE" id="PS51257">
    <property type="entry name" value="PROKAR_LIPOPROTEIN"/>
    <property type="match status" value="1"/>
</dbReference>
<gene>
    <name evidence="1" type="ORF">NF867_03190</name>
</gene>
<sequence length="230" mass="26066">MKRILTLISAFLVLLTTGCAVNSIGLQKIVQSKISETKKDNASNLNIEIQINKNIELRNECKQEKSSYIPALLYWGWNSEVKGEFSKETITNEIEKVAKSKIEALGLNKALKNNKLVINIDELPTKFKFQEKGDVAILIFAYIVSMKKYIAPEKMNFKGNYKVINEEGKVVLEKDFMQENKLATESNPNKTAKKLASKFIGSYNNELDRFISILLAEVKAHLETTTITQQ</sequence>
<organism evidence="1 2">
    <name type="scientific">Solitalea agri</name>
    <dbReference type="NCBI Taxonomy" id="2953739"/>
    <lineage>
        <taxon>Bacteria</taxon>
        <taxon>Pseudomonadati</taxon>
        <taxon>Bacteroidota</taxon>
        <taxon>Sphingobacteriia</taxon>
        <taxon>Sphingobacteriales</taxon>
        <taxon>Sphingobacteriaceae</taxon>
        <taxon>Solitalea</taxon>
    </lineage>
</organism>
<dbReference type="RefSeq" id="WP_252586100.1">
    <property type="nucleotide sequence ID" value="NZ_JAMWYS010000009.1"/>
</dbReference>
<dbReference type="Proteomes" id="UP001155182">
    <property type="component" value="Unassembled WGS sequence"/>
</dbReference>
<name>A0A9X2JBV4_9SPHI</name>
<reference evidence="1" key="1">
    <citation type="submission" date="2022-06" db="EMBL/GenBank/DDBJ databases">
        <title>Solitalea sp. MAHUQ-68 isolated from rhizospheric soil.</title>
        <authorList>
            <person name="Huq M.A."/>
        </authorList>
    </citation>
    <scope>NUCLEOTIDE SEQUENCE</scope>
    <source>
        <strain evidence="1">MAHUQ-68</strain>
    </source>
</reference>
<keyword evidence="2" id="KW-1185">Reference proteome</keyword>
<dbReference type="AlphaFoldDB" id="A0A9X2JBV4"/>
<evidence type="ECO:0000313" key="1">
    <source>
        <dbReference type="EMBL" id="MCO4291864.1"/>
    </source>
</evidence>
<protein>
    <submittedName>
        <fullName evidence="1">Uncharacterized protein</fullName>
    </submittedName>
</protein>
<evidence type="ECO:0000313" key="2">
    <source>
        <dbReference type="Proteomes" id="UP001155182"/>
    </source>
</evidence>
<accession>A0A9X2JBV4</accession>